<dbReference type="PhylomeDB" id="T1JH56"/>
<keyword evidence="14" id="KW-1185">Reference proteome</keyword>
<dbReference type="InterPro" id="IPR039793">
    <property type="entry name" value="UROS/Hem4"/>
</dbReference>
<dbReference type="AlphaFoldDB" id="T1JH56"/>
<name>T1JH56_STRMM</name>
<evidence type="ECO:0000313" key="13">
    <source>
        <dbReference type="EnsemblMetazoa" id="SMAR013186-PA"/>
    </source>
</evidence>
<protein>
    <recommendedName>
        <fullName evidence="9">Uroporphyrinogen-III synthase</fullName>
        <ecNumber evidence="3">4.2.1.75</ecNumber>
    </recommendedName>
    <alternativeName>
        <fullName evidence="8">Hydroxymethylbilane hydrolyase [cyclizing]</fullName>
    </alternativeName>
    <alternativeName>
        <fullName evidence="7">Uroporphyrinogen-III cosynthase</fullName>
    </alternativeName>
</protein>
<evidence type="ECO:0000313" key="14">
    <source>
        <dbReference type="Proteomes" id="UP000014500"/>
    </source>
</evidence>
<reference evidence="14" key="1">
    <citation type="submission" date="2011-05" db="EMBL/GenBank/DDBJ databases">
        <authorList>
            <person name="Richards S.R."/>
            <person name="Qu J."/>
            <person name="Jiang H."/>
            <person name="Jhangiani S.N."/>
            <person name="Agravi P."/>
            <person name="Goodspeed R."/>
            <person name="Gross S."/>
            <person name="Mandapat C."/>
            <person name="Jackson L."/>
            <person name="Mathew T."/>
            <person name="Pu L."/>
            <person name="Thornton R."/>
            <person name="Saada N."/>
            <person name="Wilczek-Boney K.B."/>
            <person name="Lee S."/>
            <person name="Kovar C."/>
            <person name="Wu Y."/>
            <person name="Scherer S.E."/>
            <person name="Worley K.C."/>
            <person name="Muzny D.M."/>
            <person name="Gibbs R."/>
        </authorList>
    </citation>
    <scope>NUCLEOTIDE SEQUENCE</scope>
    <source>
        <strain evidence="14">Brora</strain>
    </source>
</reference>
<keyword evidence="6" id="KW-0627">Porphyrin biosynthesis</keyword>
<keyword evidence="4" id="KW-0350">Heme biosynthesis</keyword>
<dbReference type="UniPathway" id="UPA00251">
    <property type="reaction ID" value="UER00320"/>
</dbReference>
<reference evidence="13" key="2">
    <citation type="submission" date="2015-02" db="UniProtKB">
        <authorList>
            <consortium name="EnsemblMetazoa"/>
        </authorList>
    </citation>
    <scope>IDENTIFICATION</scope>
</reference>
<dbReference type="SUPFAM" id="SSF69618">
    <property type="entry name" value="HemD-like"/>
    <property type="match status" value="1"/>
</dbReference>
<dbReference type="CDD" id="cd06578">
    <property type="entry name" value="HemD"/>
    <property type="match status" value="1"/>
</dbReference>
<accession>T1JH56</accession>
<dbReference type="GO" id="GO:0004852">
    <property type="term" value="F:uroporphyrinogen-III synthase activity"/>
    <property type="evidence" value="ECO:0007669"/>
    <property type="project" value="UniProtKB-EC"/>
</dbReference>
<organism evidence="13 14">
    <name type="scientific">Strigamia maritima</name>
    <name type="common">European centipede</name>
    <name type="synonym">Geophilus maritimus</name>
    <dbReference type="NCBI Taxonomy" id="126957"/>
    <lineage>
        <taxon>Eukaryota</taxon>
        <taxon>Metazoa</taxon>
        <taxon>Ecdysozoa</taxon>
        <taxon>Arthropoda</taxon>
        <taxon>Myriapoda</taxon>
        <taxon>Chilopoda</taxon>
        <taxon>Pleurostigmophora</taxon>
        <taxon>Geophilomorpha</taxon>
        <taxon>Linotaeniidae</taxon>
        <taxon>Strigamia</taxon>
    </lineage>
</organism>
<dbReference type="Pfam" id="PF02602">
    <property type="entry name" value="HEM4"/>
    <property type="match status" value="1"/>
</dbReference>
<evidence type="ECO:0000256" key="11">
    <source>
        <dbReference type="ARBA" id="ARBA00060039"/>
    </source>
</evidence>
<keyword evidence="5" id="KW-0456">Lyase</keyword>
<dbReference type="Gene3D" id="3.40.50.10090">
    <property type="match status" value="2"/>
</dbReference>
<dbReference type="GO" id="GO:0006780">
    <property type="term" value="P:uroporphyrinogen III biosynthetic process"/>
    <property type="evidence" value="ECO:0007669"/>
    <property type="project" value="InterPro"/>
</dbReference>
<dbReference type="FunFam" id="3.40.50.10090:FF:000003">
    <property type="entry name" value="uroporphyrinogen-III synthase"/>
    <property type="match status" value="1"/>
</dbReference>
<comment type="function">
    <text evidence="11">Catalyzes cyclization of the linear tetrapyrrole, hydroxymethylbilane, to the macrocyclic uroporphyrinogen III, the branch point for the various sub-pathways leading to the wide diversity of porphyrins. Porphyrins act as cofactors for a multitude of enzymes that perform a variety of processes within the cell such as methionine synthesis (vitamin B12) or oxygen transport (heme).</text>
</comment>
<dbReference type="GO" id="GO:0006785">
    <property type="term" value="P:heme B biosynthetic process"/>
    <property type="evidence" value="ECO:0007669"/>
    <property type="project" value="UniProtKB-ARBA"/>
</dbReference>
<evidence type="ECO:0000256" key="9">
    <source>
        <dbReference type="ARBA" id="ARBA00040167"/>
    </source>
</evidence>
<feature type="domain" description="Tetrapyrrole biosynthesis uroporphyrinogen III synthase" evidence="12">
    <location>
        <begin position="23"/>
        <end position="257"/>
    </location>
</feature>
<dbReference type="PANTHER" id="PTHR12390:SF0">
    <property type="entry name" value="UROPORPHYRINOGEN-III SYNTHASE"/>
    <property type="match status" value="1"/>
</dbReference>
<comment type="similarity">
    <text evidence="2">Belongs to the uroporphyrinogen-III synthase family.</text>
</comment>
<dbReference type="Proteomes" id="UP000014500">
    <property type="component" value="Unassembled WGS sequence"/>
</dbReference>
<evidence type="ECO:0000256" key="8">
    <source>
        <dbReference type="ARBA" id="ARBA00032649"/>
    </source>
</evidence>
<evidence type="ECO:0000259" key="12">
    <source>
        <dbReference type="Pfam" id="PF02602"/>
    </source>
</evidence>
<dbReference type="OMA" id="IHGADTG"/>
<proteinExistence type="inferred from homology"/>
<evidence type="ECO:0000256" key="6">
    <source>
        <dbReference type="ARBA" id="ARBA00023244"/>
    </source>
</evidence>
<dbReference type="InterPro" id="IPR003754">
    <property type="entry name" value="4pyrrol_synth_uPrphyn_synth"/>
</dbReference>
<dbReference type="PANTHER" id="PTHR12390">
    <property type="entry name" value="UROPORPHYRINOGEN III SYNTHASE"/>
    <property type="match status" value="1"/>
</dbReference>
<evidence type="ECO:0000256" key="4">
    <source>
        <dbReference type="ARBA" id="ARBA00023133"/>
    </source>
</evidence>
<dbReference type="EnsemblMetazoa" id="SMAR013186-RA">
    <property type="protein sequence ID" value="SMAR013186-PA"/>
    <property type="gene ID" value="SMAR013186"/>
</dbReference>
<dbReference type="eggNOG" id="KOG4132">
    <property type="taxonomic scope" value="Eukaryota"/>
</dbReference>
<dbReference type="EC" id="4.2.1.75" evidence="3"/>
<comment type="pathway">
    <text evidence="1">Porphyrin-containing compound metabolism; protoporphyrin-IX biosynthesis; coproporphyrinogen-III from 5-aminolevulinate: step 3/4.</text>
</comment>
<dbReference type="GO" id="GO:0005829">
    <property type="term" value="C:cytosol"/>
    <property type="evidence" value="ECO:0007669"/>
    <property type="project" value="TreeGrafter"/>
</dbReference>
<dbReference type="HOGENOM" id="CLU_051874_1_0_1"/>
<evidence type="ECO:0000256" key="1">
    <source>
        <dbReference type="ARBA" id="ARBA00004772"/>
    </source>
</evidence>
<evidence type="ECO:0000256" key="10">
    <source>
        <dbReference type="ARBA" id="ARBA00048617"/>
    </source>
</evidence>
<comment type="catalytic activity">
    <reaction evidence="10">
        <text>hydroxymethylbilane = uroporphyrinogen III + H2O</text>
        <dbReference type="Rhea" id="RHEA:18965"/>
        <dbReference type="ChEBI" id="CHEBI:15377"/>
        <dbReference type="ChEBI" id="CHEBI:57308"/>
        <dbReference type="ChEBI" id="CHEBI:57845"/>
        <dbReference type="EC" id="4.2.1.75"/>
    </reaction>
</comment>
<evidence type="ECO:0000256" key="2">
    <source>
        <dbReference type="ARBA" id="ARBA00008133"/>
    </source>
</evidence>
<dbReference type="STRING" id="126957.T1JH56"/>
<sequence>MAKQSSAAPLGIIFKGDNADGNDKYKEELIRAGFRCHLVPVLSFYYCNAEMLMNILITPEKYSGIIFTSPRSVYAVRKAVENFNADQRYYLLEKWEKLLTFVVGEATQALAKTLLGLVPIGGHSGKADALSSVITSVVAPNKKPLLFPCGNLTNETIPKTLSEATIAVESIVVYQTQPNCCLRETLQYILFKEGKPDFMVYFSPSGVKYALPLLREIDFPIDKCKFIAIGTSTGDAMVKMGLEVAAIAMHPTPEYLAQAIMNL</sequence>
<evidence type="ECO:0000256" key="7">
    <source>
        <dbReference type="ARBA" id="ARBA00031702"/>
    </source>
</evidence>
<dbReference type="GO" id="GO:0006782">
    <property type="term" value="P:protoporphyrinogen IX biosynthetic process"/>
    <property type="evidence" value="ECO:0007669"/>
    <property type="project" value="UniProtKB-UniPathway"/>
</dbReference>
<dbReference type="EMBL" id="JH432222">
    <property type="status" value="NOT_ANNOTATED_CDS"/>
    <property type="molecule type" value="Genomic_DNA"/>
</dbReference>
<dbReference type="InterPro" id="IPR036108">
    <property type="entry name" value="4pyrrol_syn_uPrphyn_synt_sf"/>
</dbReference>
<evidence type="ECO:0000256" key="3">
    <source>
        <dbReference type="ARBA" id="ARBA00013109"/>
    </source>
</evidence>
<evidence type="ECO:0000256" key="5">
    <source>
        <dbReference type="ARBA" id="ARBA00023239"/>
    </source>
</evidence>